<dbReference type="PROSITE" id="PS50109">
    <property type="entry name" value="HIS_KIN"/>
    <property type="match status" value="1"/>
</dbReference>
<dbReference type="InterPro" id="IPR036890">
    <property type="entry name" value="HATPase_C_sf"/>
</dbReference>
<dbReference type="EC" id="2.7.13.3" evidence="3"/>
<feature type="coiled-coil region" evidence="12">
    <location>
        <begin position="233"/>
        <end position="263"/>
    </location>
</feature>
<dbReference type="SUPFAM" id="SSF47384">
    <property type="entry name" value="Homodimeric domain of signal transducing histidine kinase"/>
    <property type="match status" value="1"/>
</dbReference>
<dbReference type="Gene3D" id="3.30.565.10">
    <property type="entry name" value="Histidine kinase-like ATPase, C-terminal domain"/>
    <property type="match status" value="1"/>
</dbReference>
<dbReference type="PROSITE" id="PS50885">
    <property type="entry name" value="HAMP"/>
    <property type="match status" value="1"/>
</dbReference>
<dbReference type="STRING" id="1178515.SY83_10495"/>
<keyword evidence="9" id="KW-0067">ATP-binding</keyword>
<dbReference type="FunFam" id="1.10.287.130:FF:000001">
    <property type="entry name" value="Two-component sensor histidine kinase"/>
    <property type="match status" value="1"/>
</dbReference>
<dbReference type="GO" id="GO:0005524">
    <property type="term" value="F:ATP binding"/>
    <property type="evidence" value="ECO:0007669"/>
    <property type="project" value="UniProtKB-KW"/>
</dbReference>
<feature type="domain" description="HAMP" evidence="15">
    <location>
        <begin position="189"/>
        <end position="241"/>
    </location>
</feature>
<dbReference type="CDD" id="cd06225">
    <property type="entry name" value="HAMP"/>
    <property type="match status" value="1"/>
</dbReference>
<evidence type="ECO:0000259" key="14">
    <source>
        <dbReference type="PROSITE" id="PS50109"/>
    </source>
</evidence>
<keyword evidence="10" id="KW-0902">Two-component regulatory system</keyword>
<dbReference type="SMART" id="SM00388">
    <property type="entry name" value="HisKA"/>
    <property type="match status" value="1"/>
</dbReference>
<dbReference type="PANTHER" id="PTHR43711:SF1">
    <property type="entry name" value="HISTIDINE KINASE 1"/>
    <property type="match status" value="1"/>
</dbReference>
<dbReference type="CDD" id="cd00082">
    <property type="entry name" value="HisKA"/>
    <property type="match status" value="1"/>
</dbReference>
<dbReference type="InterPro" id="IPR003661">
    <property type="entry name" value="HisK_dim/P_dom"/>
</dbReference>
<dbReference type="KEGG" id="pswu:SY83_10495"/>
<dbReference type="Pfam" id="PF00512">
    <property type="entry name" value="HisKA"/>
    <property type="match status" value="1"/>
</dbReference>
<dbReference type="Gene3D" id="6.10.340.10">
    <property type="match status" value="1"/>
</dbReference>
<dbReference type="EMBL" id="CP011388">
    <property type="protein sequence ID" value="ANE46628.1"/>
    <property type="molecule type" value="Genomic_DNA"/>
</dbReference>
<name>A0A172THU4_9BACL</name>
<dbReference type="OrthoDB" id="9786919at2"/>
<organism evidence="16 17">
    <name type="scientific">Paenibacillus swuensis</name>
    <dbReference type="NCBI Taxonomy" id="1178515"/>
    <lineage>
        <taxon>Bacteria</taxon>
        <taxon>Bacillati</taxon>
        <taxon>Bacillota</taxon>
        <taxon>Bacilli</taxon>
        <taxon>Bacillales</taxon>
        <taxon>Paenibacillaceae</taxon>
        <taxon>Paenibacillus</taxon>
    </lineage>
</organism>
<dbReference type="AlphaFoldDB" id="A0A172THU4"/>
<evidence type="ECO:0000256" key="4">
    <source>
        <dbReference type="ARBA" id="ARBA00022475"/>
    </source>
</evidence>
<keyword evidence="7" id="KW-0547">Nucleotide-binding</keyword>
<keyword evidence="8" id="KW-0418">Kinase</keyword>
<evidence type="ECO:0000256" key="13">
    <source>
        <dbReference type="SAM" id="Phobius"/>
    </source>
</evidence>
<proteinExistence type="predicted"/>
<protein>
    <recommendedName>
        <fullName evidence="3">histidine kinase</fullName>
        <ecNumber evidence="3">2.7.13.3</ecNumber>
    </recommendedName>
</protein>
<evidence type="ECO:0000256" key="6">
    <source>
        <dbReference type="ARBA" id="ARBA00022679"/>
    </source>
</evidence>
<feature type="transmembrane region" description="Helical" evidence="13">
    <location>
        <begin position="168"/>
        <end position="188"/>
    </location>
</feature>
<evidence type="ECO:0000259" key="15">
    <source>
        <dbReference type="PROSITE" id="PS50885"/>
    </source>
</evidence>
<dbReference type="InterPro" id="IPR003660">
    <property type="entry name" value="HAMP_dom"/>
</dbReference>
<keyword evidence="12" id="KW-0175">Coiled coil</keyword>
<evidence type="ECO:0000256" key="11">
    <source>
        <dbReference type="ARBA" id="ARBA00023136"/>
    </source>
</evidence>
<dbReference type="InterPro" id="IPR003594">
    <property type="entry name" value="HATPase_dom"/>
</dbReference>
<accession>A0A172THU4</accession>
<evidence type="ECO:0000256" key="1">
    <source>
        <dbReference type="ARBA" id="ARBA00000085"/>
    </source>
</evidence>
<dbReference type="PATRIC" id="fig|1178515.4.peg.2106"/>
<evidence type="ECO:0000256" key="7">
    <source>
        <dbReference type="ARBA" id="ARBA00022741"/>
    </source>
</evidence>
<evidence type="ECO:0000313" key="16">
    <source>
        <dbReference type="EMBL" id="ANE46628.1"/>
    </source>
</evidence>
<gene>
    <name evidence="16" type="ORF">SY83_10495</name>
</gene>
<comment type="subcellular location">
    <subcellularLocation>
        <location evidence="2">Cell membrane</location>
        <topology evidence="2">Multi-pass membrane protein</topology>
    </subcellularLocation>
</comment>
<dbReference type="Proteomes" id="UP000076927">
    <property type="component" value="Chromosome"/>
</dbReference>
<keyword evidence="13" id="KW-1133">Transmembrane helix</keyword>
<dbReference type="GO" id="GO:0000155">
    <property type="term" value="F:phosphorelay sensor kinase activity"/>
    <property type="evidence" value="ECO:0007669"/>
    <property type="project" value="InterPro"/>
</dbReference>
<evidence type="ECO:0000313" key="17">
    <source>
        <dbReference type="Proteomes" id="UP000076927"/>
    </source>
</evidence>
<evidence type="ECO:0000256" key="2">
    <source>
        <dbReference type="ARBA" id="ARBA00004651"/>
    </source>
</evidence>
<keyword evidence="6" id="KW-0808">Transferase</keyword>
<dbReference type="InterPro" id="IPR005467">
    <property type="entry name" value="His_kinase_dom"/>
</dbReference>
<dbReference type="InterPro" id="IPR004358">
    <property type="entry name" value="Sig_transdc_His_kin-like_C"/>
</dbReference>
<dbReference type="PANTHER" id="PTHR43711">
    <property type="entry name" value="TWO-COMPONENT HISTIDINE KINASE"/>
    <property type="match status" value="1"/>
</dbReference>
<keyword evidence="17" id="KW-1185">Reference proteome</keyword>
<evidence type="ECO:0000256" key="3">
    <source>
        <dbReference type="ARBA" id="ARBA00012438"/>
    </source>
</evidence>
<keyword evidence="4" id="KW-1003">Cell membrane</keyword>
<dbReference type="InterPro" id="IPR050736">
    <property type="entry name" value="Sensor_HK_Regulatory"/>
</dbReference>
<evidence type="ECO:0000256" key="5">
    <source>
        <dbReference type="ARBA" id="ARBA00022553"/>
    </source>
</evidence>
<dbReference type="Gene3D" id="1.10.287.130">
    <property type="match status" value="1"/>
</dbReference>
<dbReference type="Pfam" id="PF02518">
    <property type="entry name" value="HATPase_c"/>
    <property type="match status" value="1"/>
</dbReference>
<comment type="catalytic activity">
    <reaction evidence="1">
        <text>ATP + protein L-histidine = ADP + protein N-phospho-L-histidine.</text>
        <dbReference type="EC" id="2.7.13.3"/>
    </reaction>
</comment>
<dbReference type="GO" id="GO:0005886">
    <property type="term" value="C:plasma membrane"/>
    <property type="evidence" value="ECO:0007669"/>
    <property type="project" value="UniProtKB-SubCell"/>
</dbReference>
<evidence type="ECO:0000256" key="12">
    <source>
        <dbReference type="SAM" id="Coils"/>
    </source>
</evidence>
<dbReference type="InterPro" id="IPR036097">
    <property type="entry name" value="HisK_dim/P_sf"/>
</dbReference>
<dbReference type="SUPFAM" id="SSF55874">
    <property type="entry name" value="ATPase domain of HSP90 chaperone/DNA topoisomerase II/histidine kinase"/>
    <property type="match status" value="1"/>
</dbReference>
<keyword evidence="5" id="KW-0597">Phosphoprotein</keyword>
<keyword evidence="13" id="KW-0812">Transmembrane</keyword>
<evidence type="ECO:0000256" key="9">
    <source>
        <dbReference type="ARBA" id="ARBA00022840"/>
    </source>
</evidence>
<dbReference type="SMART" id="SM00387">
    <property type="entry name" value="HATPase_c"/>
    <property type="match status" value="1"/>
</dbReference>
<evidence type="ECO:0000256" key="8">
    <source>
        <dbReference type="ARBA" id="ARBA00022777"/>
    </source>
</evidence>
<reference evidence="16 17" key="1">
    <citation type="submission" date="2015-01" db="EMBL/GenBank/DDBJ databases">
        <title>Paenibacillus swuensis/DY6/whole genome sequencing.</title>
        <authorList>
            <person name="Kim M.K."/>
            <person name="Srinivasan S."/>
            <person name="Lee J.-J."/>
        </authorList>
    </citation>
    <scope>NUCLEOTIDE SEQUENCE [LARGE SCALE GENOMIC DNA]</scope>
    <source>
        <strain evidence="16 17">DY6</strain>
    </source>
</reference>
<feature type="domain" description="Histidine kinase" evidence="14">
    <location>
        <begin position="270"/>
        <end position="485"/>
    </location>
</feature>
<dbReference type="FunFam" id="3.30.565.10:FF:000006">
    <property type="entry name" value="Sensor histidine kinase WalK"/>
    <property type="match status" value="1"/>
</dbReference>
<evidence type="ECO:0000256" key="10">
    <source>
        <dbReference type="ARBA" id="ARBA00023012"/>
    </source>
</evidence>
<sequence length="485" mass="54685">MRISVRLKFIAFLALLLMASLGVLTTMVLSGIRNDQRNQMEAVLERQTEIANLQINQAYYTGPKTEPDVFIRKRGQELARNIATYSGMPAEIYSMEGQRVGRSVPGADRTDLTTLMNYALQNKVVYVQDEASATYLAPVTLQDQQAGVLEFKYSLQNQNAFYRTIQNLFWTTGGAVLLSSFVLGYLYFSGFSRAIIRLKETANQIQRGAYISKPPIRRKDELGELGEGIFFMSSEIEKNIRGMEAEQEKLKLAVRKLQALERQQKQFIGNISHEFKTPLTSIRAYTDLMSMYKDDPKLTNEAVENIDKESLRLLEMVEKALHLSALEKYDFEEQAESVDLAYLVKDVAGRMRGKAEKFGLTLELDLHPALVWADRESLMHIVVNLLDNAIKYNQPKGRITIRIRIVDGERVELDVYNTGQPIPEASRDLIFEAFYTVNKDRARQSGGTGLGLSITKQLVEKQNGTLALVSSSSEGTLFRIGLSCG</sequence>
<keyword evidence="11 13" id="KW-0472">Membrane</keyword>
<dbReference type="PRINTS" id="PR00344">
    <property type="entry name" value="BCTRLSENSOR"/>
</dbReference>